<dbReference type="RefSeq" id="WP_214346156.1">
    <property type="nucleotide sequence ID" value="NZ_JAHBOH010000001.1"/>
</dbReference>
<keyword evidence="3 7" id="KW-1133">Transmembrane helix</keyword>
<feature type="region of interest" description="Disordered" evidence="6">
    <location>
        <begin position="169"/>
        <end position="200"/>
    </location>
</feature>
<keyword evidence="8" id="KW-0378">Hydrolase</keyword>
<dbReference type="SUPFAM" id="SSF51306">
    <property type="entry name" value="LexA/Signal peptidase"/>
    <property type="match status" value="1"/>
</dbReference>
<evidence type="ECO:0000256" key="5">
    <source>
        <dbReference type="NCBIfam" id="TIGR02228"/>
    </source>
</evidence>
<evidence type="ECO:0000313" key="8">
    <source>
        <dbReference type="EMBL" id="MBT0993140.1"/>
    </source>
</evidence>
<dbReference type="InterPro" id="IPR001733">
    <property type="entry name" value="Peptidase_S26B"/>
</dbReference>
<evidence type="ECO:0000256" key="3">
    <source>
        <dbReference type="ARBA" id="ARBA00022989"/>
    </source>
</evidence>
<dbReference type="Proteomes" id="UP000722125">
    <property type="component" value="Unassembled WGS sequence"/>
</dbReference>
<reference evidence="8 9" key="1">
    <citation type="submission" date="2021-05" db="EMBL/GenBank/DDBJ databases">
        <title>Description of Cellulomonas sp. DKR-3 sp. nov.</title>
        <authorList>
            <person name="Dahal R.H."/>
            <person name="Chaudhary D.K."/>
        </authorList>
    </citation>
    <scope>NUCLEOTIDE SEQUENCE [LARGE SCALE GENOMIC DNA]</scope>
    <source>
        <strain evidence="8 9">DKR-3</strain>
    </source>
</reference>
<keyword evidence="2 7" id="KW-0812">Transmembrane</keyword>
<gene>
    <name evidence="8" type="ORF">KIN34_02385</name>
</gene>
<evidence type="ECO:0000256" key="6">
    <source>
        <dbReference type="SAM" id="MobiDB-lite"/>
    </source>
</evidence>
<feature type="compositionally biased region" description="Low complexity" evidence="6">
    <location>
        <begin position="182"/>
        <end position="193"/>
    </location>
</feature>
<dbReference type="EMBL" id="JAHBOH010000001">
    <property type="protein sequence ID" value="MBT0993140.1"/>
    <property type="molecule type" value="Genomic_DNA"/>
</dbReference>
<proteinExistence type="predicted"/>
<evidence type="ECO:0000256" key="7">
    <source>
        <dbReference type="SAM" id="Phobius"/>
    </source>
</evidence>
<comment type="subcellular location">
    <subcellularLocation>
        <location evidence="1">Membrane</location>
    </subcellularLocation>
</comment>
<dbReference type="InterPro" id="IPR019533">
    <property type="entry name" value="Peptidase_S26"/>
</dbReference>
<keyword evidence="4 7" id="KW-0472">Membrane</keyword>
<protein>
    <recommendedName>
        <fullName evidence="5">Signal peptidase I</fullName>
        <ecNumber evidence="5">3.4.21.89</ecNumber>
    </recommendedName>
</protein>
<name>A0ABS5TVI4_9CELL</name>
<evidence type="ECO:0000313" key="9">
    <source>
        <dbReference type="Proteomes" id="UP000722125"/>
    </source>
</evidence>
<dbReference type="InterPro" id="IPR036286">
    <property type="entry name" value="LexA/Signal_pep-like_sf"/>
</dbReference>
<dbReference type="NCBIfam" id="TIGR02228">
    <property type="entry name" value="sigpep_I_arch"/>
    <property type="match status" value="1"/>
</dbReference>
<dbReference type="EC" id="3.4.21.89" evidence="5"/>
<dbReference type="PANTHER" id="PTHR10806">
    <property type="entry name" value="SIGNAL PEPTIDASE COMPLEX CATALYTIC SUBUNIT SEC11"/>
    <property type="match status" value="1"/>
</dbReference>
<dbReference type="CDD" id="cd06530">
    <property type="entry name" value="S26_SPase_I"/>
    <property type="match status" value="1"/>
</dbReference>
<evidence type="ECO:0000256" key="4">
    <source>
        <dbReference type="ARBA" id="ARBA00023136"/>
    </source>
</evidence>
<organism evidence="8 9">
    <name type="scientific">Cellulomonas fulva</name>
    <dbReference type="NCBI Taxonomy" id="2835530"/>
    <lineage>
        <taxon>Bacteria</taxon>
        <taxon>Bacillati</taxon>
        <taxon>Actinomycetota</taxon>
        <taxon>Actinomycetes</taxon>
        <taxon>Micrococcales</taxon>
        <taxon>Cellulomonadaceae</taxon>
        <taxon>Cellulomonas</taxon>
    </lineage>
</organism>
<feature type="transmembrane region" description="Helical" evidence="7">
    <location>
        <begin position="145"/>
        <end position="163"/>
    </location>
</feature>
<dbReference type="GO" id="GO:0009003">
    <property type="term" value="F:signal peptidase activity"/>
    <property type="evidence" value="ECO:0007669"/>
    <property type="project" value="UniProtKB-EC"/>
</dbReference>
<comment type="caution">
    <text evidence="8">The sequence shown here is derived from an EMBL/GenBank/DDBJ whole genome shotgun (WGS) entry which is preliminary data.</text>
</comment>
<keyword evidence="9" id="KW-1185">Reference proteome</keyword>
<evidence type="ECO:0000256" key="2">
    <source>
        <dbReference type="ARBA" id="ARBA00022692"/>
    </source>
</evidence>
<sequence length="200" mass="20504">MPSTARRVLRGAGDLALTLVALLGLASLLVWGATQLGWIKPLVVVSGSMEPGIMTGDVLVAVPSPTADLRVGDVATIPNDGTGALVTHRVVAVEPAADGTWEVRMKGDANDAEDGGVYRLGDEVWTPRWQVPGVGYVLAELTRPAVAVPLVVAVGCLVALTLLPRTAPSAARAAAPPEPTDARTAAPAGARPRATVREAT</sequence>
<accession>A0ABS5TVI4</accession>
<evidence type="ECO:0000256" key="1">
    <source>
        <dbReference type="ARBA" id="ARBA00004370"/>
    </source>
</evidence>
<dbReference type="PANTHER" id="PTHR10806:SF6">
    <property type="entry name" value="SIGNAL PEPTIDASE COMPLEX CATALYTIC SUBUNIT SEC11"/>
    <property type="match status" value="1"/>
</dbReference>